<proteinExistence type="predicted"/>
<dbReference type="EMBL" id="CM000883">
    <property type="protein sequence ID" value="KQJ90973.1"/>
    <property type="molecule type" value="Genomic_DNA"/>
</dbReference>
<protein>
    <submittedName>
        <fullName evidence="2 3">Uncharacterized protein</fullName>
    </submittedName>
</protein>
<feature type="compositionally biased region" description="Basic and acidic residues" evidence="1">
    <location>
        <begin position="47"/>
        <end position="56"/>
    </location>
</feature>
<evidence type="ECO:0000313" key="3">
    <source>
        <dbReference type="EnsemblPlants" id="KQJ90973"/>
    </source>
</evidence>
<dbReference type="Gramene" id="KQJ90973">
    <property type="protein sequence ID" value="KQJ90973"/>
    <property type="gene ID" value="BRADI_4g34933v3"/>
</dbReference>
<dbReference type="Proteomes" id="UP000008810">
    <property type="component" value="Chromosome 4"/>
</dbReference>
<name>A0A0Q3LEB5_BRADI</name>
<organism evidence="2">
    <name type="scientific">Brachypodium distachyon</name>
    <name type="common">Purple false brome</name>
    <name type="synonym">Trachynia distachya</name>
    <dbReference type="NCBI Taxonomy" id="15368"/>
    <lineage>
        <taxon>Eukaryota</taxon>
        <taxon>Viridiplantae</taxon>
        <taxon>Streptophyta</taxon>
        <taxon>Embryophyta</taxon>
        <taxon>Tracheophyta</taxon>
        <taxon>Spermatophyta</taxon>
        <taxon>Magnoliopsida</taxon>
        <taxon>Liliopsida</taxon>
        <taxon>Poales</taxon>
        <taxon>Poaceae</taxon>
        <taxon>BOP clade</taxon>
        <taxon>Pooideae</taxon>
        <taxon>Stipodae</taxon>
        <taxon>Brachypodieae</taxon>
        <taxon>Brachypodium</taxon>
    </lineage>
</organism>
<keyword evidence="4" id="KW-1185">Reference proteome</keyword>
<reference evidence="3" key="3">
    <citation type="submission" date="2018-08" db="UniProtKB">
        <authorList>
            <consortium name="EnsemblPlants"/>
        </authorList>
    </citation>
    <scope>IDENTIFICATION</scope>
    <source>
        <strain evidence="3">cv. Bd21</strain>
    </source>
</reference>
<reference evidence="2 3" key="1">
    <citation type="journal article" date="2010" name="Nature">
        <title>Genome sequencing and analysis of the model grass Brachypodium distachyon.</title>
        <authorList>
            <consortium name="International Brachypodium Initiative"/>
        </authorList>
    </citation>
    <scope>NUCLEOTIDE SEQUENCE [LARGE SCALE GENOMIC DNA]</scope>
    <source>
        <strain evidence="2 3">Bd21</strain>
    </source>
</reference>
<reference evidence="2" key="2">
    <citation type="submission" date="2017-06" db="EMBL/GenBank/DDBJ databases">
        <title>WGS assembly of Brachypodium distachyon.</title>
        <authorList>
            <consortium name="The International Brachypodium Initiative"/>
            <person name="Lucas S."/>
            <person name="Harmon-Smith M."/>
            <person name="Lail K."/>
            <person name="Tice H."/>
            <person name="Grimwood J."/>
            <person name="Bruce D."/>
            <person name="Barry K."/>
            <person name="Shu S."/>
            <person name="Lindquist E."/>
            <person name="Wang M."/>
            <person name="Pitluck S."/>
            <person name="Vogel J.P."/>
            <person name="Garvin D.F."/>
            <person name="Mockler T.C."/>
            <person name="Schmutz J."/>
            <person name="Rokhsar D."/>
            <person name="Bevan M.W."/>
        </authorList>
    </citation>
    <scope>NUCLEOTIDE SEQUENCE</scope>
    <source>
        <strain evidence="2">Bd21</strain>
    </source>
</reference>
<evidence type="ECO:0000256" key="1">
    <source>
        <dbReference type="SAM" id="MobiDB-lite"/>
    </source>
</evidence>
<accession>A0A0Q3LEB5</accession>
<dbReference type="InParanoid" id="A0A0Q3LEB5"/>
<evidence type="ECO:0000313" key="2">
    <source>
        <dbReference type="EMBL" id="KQJ90973.1"/>
    </source>
</evidence>
<dbReference type="AlphaFoldDB" id="A0A0Q3LEB5"/>
<dbReference type="EnsemblPlants" id="KQJ90973">
    <property type="protein sequence ID" value="KQJ90973"/>
    <property type="gene ID" value="BRADI_4g34933v3"/>
</dbReference>
<gene>
    <name evidence="2" type="ORF">BRADI_4g34933v3</name>
</gene>
<feature type="region of interest" description="Disordered" evidence="1">
    <location>
        <begin position="32"/>
        <end position="56"/>
    </location>
</feature>
<sequence length="118" mass="13471">MRENVSTAYSLRVCCFVRWLLHFFRTRLGPVRRSEVSSRGGHRRQTKGADEKKRIGGKDRIFDEENLARKARKTSFCLPRKARGEFAVSRICMYERMVGCGDKPARRVDGSGCRGATA</sequence>
<evidence type="ECO:0000313" key="4">
    <source>
        <dbReference type="Proteomes" id="UP000008810"/>
    </source>
</evidence>